<proteinExistence type="predicted"/>
<dbReference type="Proteomes" id="UP000325755">
    <property type="component" value="Chromosome"/>
</dbReference>
<keyword evidence="1" id="KW-0812">Transmembrane</keyword>
<dbReference type="InParanoid" id="A0A5Q0BM68"/>
<evidence type="ECO:0000313" key="3">
    <source>
        <dbReference type="EMBL" id="QFY43218.1"/>
    </source>
</evidence>
<dbReference type="AlphaFoldDB" id="A0A5Q0BM68"/>
<sequence length="321" mass="35722">MSKPVNPYSIGVFLVGALALAVIALLIFGGGQFLKTKEEYVIYFDSALNGLKIGAPVTLEGVQIGAVIEIALEFDQQTTHIIKPVVIEINQELMLRSNGLSLQAASSTEESRRNVKQLIDAGLRAQLKTQSMLTGLLYVEFNFHRNDAIKLSKFKYKNLEELPSVQSTEDKIMDTADEIMAKFRNLPIEAIANDLAATLKSFREIATSEDVKQDRAALNKTLLETEKLVSRMDLATNDIRTMVQQFTRDSRPVMIATEKTLDTAKSVLLEFNRSLYAMEALAEPDAPLLQSLEELRGAAQSARNLTDYLEQHPEAIIFGKR</sequence>
<organism evidence="3 4">
    <name type="scientific">Candidatus Methylospira mobilis</name>
    <dbReference type="NCBI Taxonomy" id="1808979"/>
    <lineage>
        <taxon>Bacteria</taxon>
        <taxon>Pseudomonadati</taxon>
        <taxon>Pseudomonadota</taxon>
        <taxon>Gammaproteobacteria</taxon>
        <taxon>Methylococcales</taxon>
        <taxon>Methylococcaceae</taxon>
        <taxon>Candidatus Methylospira</taxon>
    </lineage>
</organism>
<keyword evidence="4" id="KW-1185">Reference proteome</keyword>
<feature type="domain" description="Mce/MlaD" evidence="2">
    <location>
        <begin position="38"/>
        <end position="142"/>
    </location>
</feature>
<feature type="transmembrane region" description="Helical" evidence="1">
    <location>
        <begin position="6"/>
        <end position="28"/>
    </location>
</feature>
<evidence type="ECO:0000256" key="1">
    <source>
        <dbReference type="SAM" id="Phobius"/>
    </source>
</evidence>
<accession>A0A5Q0BM68</accession>
<evidence type="ECO:0000313" key="4">
    <source>
        <dbReference type="Proteomes" id="UP000325755"/>
    </source>
</evidence>
<dbReference type="InterPro" id="IPR052336">
    <property type="entry name" value="MlaD_Phospholipid_Transporter"/>
</dbReference>
<dbReference type="Pfam" id="PF02470">
    <property type="entry name" value="MlaD"/>
    <property type="match status" value="1"/>
</dbReference>
<name>A0A5Q0BM68_9GAMM</name>
<dbReference type="PANTHER" id="PTHR33371:SF4">
    <property type="entry name" value="INTERMEMBRANE PHOSPHOLIPID TRANSPORT SYSTEM BINDING PROTEIN MLAD"/>
    <property type="match status" value="1"/>
</dbReference>
<dbReference type="EMBL" id="CP044205">
    <property type="protein sequence ID" value="QFY43218.1"/>
    <property type="molecule type" value="Genomic_DNA"/>
</dbReference>
<dbReference type="InterPro" id="IPR003399">
    <property type="entry name" value="Mce/MlaD"/>
</dbReference>
<reference evidence="3 4" key="1">
    <citation type="submission" date="2019-09" db="EMBL/GenBank/DDBJ databases">
        <title>Ecophysiology of the spiral-shaped methanotroph Methylospira mobilis as revealed by the complete genome sequence.</title>
        <authorList>
            <person name="Oshkin I.Y."/>
            <person name="Dedysh S.N."/>
            <person name="Miroshnikov K."/>
            <person name="Danilova O.V."/>
            <person name="Hakobyan A."/>
            <person name="Liesack W."/>
        </authorList>
    </citation>
    <scope>NUCLEOTIDE SEQUENCE [LARGE SCALE GENOMIC DNA]</scope>
    <source>
        <strain evidence="3 4">Shm1</strain>
    </source>
</reference>
<protein>
    <submittedName>
        <fullName evidence="3">MCE family protein</fullName>
    </submittedName>
</protein>
<dbReference type="RefSeq" id="WP_153249199.1">
    <property type="nucleotide sequence ID" value="NZ_CP135727.1"/>
</dbReference>
<dbReference type="KEGG" id="mmob:F6R98_11800"/>
<keyword evidence="1" id="KW-1133">Transmembrane helix</keyword>
<gene>
    <name evidence="3" type="ORF">F6R98_11800</name>
</gene>
<keyword evidence="1" id="KW-0472">Membrane</keyword>
<evidence type="ECO:0000259" key="2">
    <source>
        <dbReference type="Pfam" id="PF02470"/>
    </source>
</evidence>
<dbReference type="OrthoDB" id="9806984at2"/>
<dbReference type="PANTHER" id="PTHR33371">
    <property type="entry name" value="INTERMEMBRANE PHOSPHOLIPID TRANSPORT SYSTEM BINDING PROTEIN MLAD-RELATED"/>
    <property type="match status" value="1"/>
</dbReference>